<evidence type="ECO:0000313" key="1">
    <source>
        <dbReference type="EMBL" id="MEB4796404.1"/>
    </source>
</evidence>
<name>A0ABU6DFG5_9BACL</name>
<proteinExistence type="predicted"/>
<sequence length="58" mass="6873">MYTKITTGLEPQEVPTILERDIWAYLSKHSDFKMTEIIQQRYPKLSSSHFIILERVSC</sequence>
<protein>
    <submittedName>
        <fullName evidence="1">Uncharacterized protein</fullName>
    </submittedName>
</protein>
<evidence type="ECO:0000313" key="2">
    <source>
        <dbReference type="Proteomes" id="UP001355653"/>
    </source>
</evidence>
<dbReference type="RefSeq" id="WP_164819449.1">
    <property type="nucleotide sequence ID" value="NZ_JAROBY010000035.1"/>
</dbReference>
<accession>A0ABU6DFG5</accession>
<organism evidence="1 2">
    <name type="scientific">Paenibacillus chondroitinus</name>
    <dbReference type="NCBI Taxonomy" id="59842"/>
    <lineage>
        <taxon>Bacteria</taxon>
        <taxon>Bacillati</taxon>
        <taxon>Bacillota</taxon>
        <taxon>Bacilli</taxon>
        <taxon>Bacillales</taxon>
        <taxon>Paenibacillaceae</taxon>
        <taxon>Paenibacillus</taxon>
    </lineage>
</organism>
<dbReference type="Proteomes" id="UP001355653">
    <property type="component" value="Unassembled WGS sequence"/>
</dbReference>
<reference evidence="1 2" key="1">
    <citation type="submission" date="2023-03" db="EMBL/GenBank/DDBJ databases">
        <title>Bacillus Genome Sequencing.</title>
        <authorList>
            <person name="Dunlap C."/>
        </authorList>
    </citation>
    <scope>NUCLEOTIDE SEQUENCE [LARGE SCALE GENOMIC DNA]</scope>
    <source>
        <strain evidence="1 2">NRS-1351</strain>
    </source>
</reference>
<gene>
    <name evidence="1" type="ORF">P5G65_21090</name>
</gene>
<comment type="caution">
    <text evidence="1">The sequence shown here is derived from an EMBL/GenBank/DDBJ whole genome shotgun (WGS) entry which is preliminary data.</text>
</comment>
<keyword evidence="2" id="KW-1185">Reference proteome</keyword>
<dbReference type="EMBL" id="JAROBY010000035">
    <property type="protein sequence ID" value="MEB4796404.1"/>
    <property type="molecule type" value="Genomic_DNA"/>
</dbReference>